<proteinExistence type="predicted"/>
<feature type="compositionally biased region" description="Gly residues" evidence="2">
    <location>
        <begin position="333"/>
        <end position="347"/>
    </location>
</feature>
<evidence type="ECO:0000256" key="2">
    <source>
        <dbReference type="SAM" id="MobiDB-lite"/>
    </source>
</evidence>
<keyword evidence="4" id="KW-1185">Reference proteome</keyword>
<evidence type="ECO:0000313" key="3">
    <source>
        <dbReference type="EMBL" id="KAK7201379.1"/>
    </source>
</evidence>
<dbReference type="AlphaFoldDB" id="A0AAW0F6Q1"/>
<feature type="region of interest" description="Disordered" evidence="2">
    <location>
        <begin position="124"/>
        <end position="151"/>
    </location>
</feature>
<feature type="region of interest" description="Disordered" evidence="2">
    <location>
        <begin position="227"/>
        <end position="262"/>
    </location>
</feature>
<dbReference type="Proteomes" id="UP001430356">
    <property type="component" value="Unassembled WGS sequence"/>
</dbReference>
<feature type="compositionally biased region" description="Basic and acidic residues" evidence="2">
    <location>
        <begin position="10"/>
        <end position="21"/>
    </location>
</feature>
<evidence type="ECO:0000313" key="4">
    <source>
        <dbReference type="Proteomes" id="UP001430356"/>
    </source>
</evidence>
<feature type="coiled-coil region" evidence="1">
    <location>
        <begin position="153"/>
        <end position="215"/>
    </location>
</feature>
<feature type="region of interest" description="Disordered" evidence="2">
    <location>
        <begin position="307"/>
        <end position="352"/>
    </location>
</feature>
<gene>
    <name evidence="3" type="ORF">NESM_000200400</name>
</gene>
<evidence type="ECO:0000256" key="1">
    <source>
        <dbReference type="SAM" id="Coils"/>
    </source>
</evidence>
<name>A0AAW0F6Q1_9TRYP</name>
<feature type="region of interest" description="Disordered" evidence="2">
    <location>
        <begin position="1"/>
        <end position="21"/>
    </location>
</feature>
<accession>A0AAW0F6Q1</accession>
<reference evidence="3 4" key="1">
    <citation type="journal article" date="2021" name="MBio">
        <title>A New Model Trypanosomatid, Novymonas esmeraldas: Genomic Perception of Its 'Candidatus Pandoraea novymonadis' Endosymbiont.</title>
        <authorList>
            <person name="Zakharova A."/>
            <person name="Saura A."/>
            <person name="Butenko A."/>
            <person name="Podesvova L."/>
            <person name="Warmusova S."/>
            <person name="Kostygov A.Y."/>
            <person name="Nenarokova A."/>
            <person name="Lukes J."/>
            <person name="Opperdoes F.R."/>
            <person name="Yurchenko V."/>
        </authorList>
    </citation>
    <scope>NUCLEOTIDE SEQUENCE [LARGE SCALE GENOMIC DNA]</scope>
    <source>
        <strain evidence="3 4">E262AT.01</strain>
    </source>
</reference>
<keyword evidence="1" id="KW-0175">Coiled coil</keyword>
<organism evidence="3 4">
    <name type="scientific">Novymonas esmeraldas</name>
    <dbReference type="NCBI Taxonomy" id="1808958"/>
    <lineage>
        <taxon>Eukaryota</taxon>
        <taxon>Discoba</taxon>
        <taxon>Euglenozoa</taxon>
        <taxon>Kinetoplastea</taxon>
        <taxon>Metakinetoplastina</taxon>
        <taxon>Trypanosomatida</taxon>
        <taxon>Trypanosomatidae</taxon>
        <taxon>Novymonas</taxon>
    </lineage>
</organism>
<comment type="caution">
    <text evidence="3">The sequence shown here is derived from an EMBL/GenBank/DDBJ whole genome shotgun (WGS) entry which is preliminary data.</text>
</comment>
<feature type="compositionally biased region" description="Polar residues" evidence="2">
    <location>
        <begin position="315"/>
        <end position="329"/>
    </location>
</feature>
<protein>
    <submittedName>
        <fullName evidence="3">Uncharacterized protein</fullName>
    </submittedName>
</protein>
<sequence length="414" mass="44915">MQSPCAAVGDLHRSTSPPREDVRASATWRAAFQDIACRCEAAQRAVARTEAAVRDDLVPRLERLHQLSDECEAALADMAGGVRLTVSLSDCGATCERATDITGTREADALSGLQLSRQRRPISSLARAAPHSGTLPQRGGAASPSPPAAEDGVAQLEAELAALIQHVERRQRAAVRQTQQHAMQVQRLQCGIDAVERHTAELQRLLRALRLERHELCELLQQPAEAVQPKRRWRSDEESSSTAAAAPPSPPLSSPSPRRVDGTADSLEISVQALELLLEQERAVRDAQVQSILHSFARLEAVQVARVQGPHQRPPRSSTLTCASGQTRADVSRGGGGGGDGTSTRGGGELHRRRAVSSAGAAALRDRLCRFFSVYDPRMIDAAEEVVRRFCGPPEELFAVLELRYDAYGYFSFH</sequence>
<dbReference type="EMBL" id="JAECZO010000014">
    <property type="protein sequence ID" value="KAK7201379.1"/>
    <property type="molecule type" value="Genomic_DNA"/>
</dbReference>